<dbReference type="GO" id="GO:0000166">
    <property type="term" value="F:nucleotide binding"/>
    <property type="evidence" value="ECO:0007669"/>
    <property type="project" value="InterPro"/>
</dbReference>
<evidence type="ECO:0000259" key="1">
    <source>
        <dbReference type="Pfam" id="PF01408"/>
    </source>
</evidence>
<feature type="domain" description="GFO/IDH/MocA-like oxidoreductase" evidence="2">
    <location>
        <begin position="129"/>
        <end position="249"/>
    </location>
</feature>
<dbReference type="Gene3D" id="3.30.360.10">
    <property type="entry name" value="Dihydrodipicolinate Reductase, domain 2"/>
    <property type="match status" value="1"/>
</dbReference>
<evidence type="ECO:0000313" key="4">
    <source>
        <dbReference type="Proteomes" id="UP000178520"/>
    </source>
</evidence>
<accession>A0A1F8EC90</accession>
<dbReference type="Gene3D" id="3.40.50.720">
    <property type="entry name" value="NAD(P)-binding Rossmann-like Domain"/>
    <property type="match status" value="1"/>
</dbReference>
<dbReference type="InterPro" id="IPR036291">
    <property type="entry name" value="NAD(P)-bd_dom_sf"/>
</dbReference>
<dbReference type="InterPro" id="IPR055170">
    <property type="entry name" value="GFO_IDH_MocA-like_dom"/>
</dbReference>
<proteinExistence type="predicted"/>
<dbReference type="PANTHER" id="PTHR43377">
    <property type="entry name" value="BILIVERDIN REDUCTASE A"/>
    <property type="match status" value="1"/>
</dbReference>
<comment type="caution">
    <text evidence="3">The sequence shown here is derived from an EMBL/GenBank/DDBJ whole genome shotgun (WGS) entry which is preliminary data.</text>
</comment>
<evidence type="ECO:0008006" key="5">
    <source>
        <dbReference type="Google" id="ProtNLM"/>
    </source>
</evidence>
<protein>
    <recommendedName>
        <fullName evidence="5">Gfo/Idh/MocA-like oxidoreductase N-terminal domain-containing protein</fullName>
    </recommendedName>
</protein>
<dbReference type="AlphaFoldDB" id="A0A1F8EC90"/>
<dbReference type="Proteomes" id="UP000178520">
    <property type="component" value="Unassembled WGS sequence"/>
</dbReference>
<dbReference type="Pfam" id="PF01408">
    <property type="entry name" value="GFO_IDH_MocA"/>
    <property type="match status" value="1"/>
</dbReference>
<reference evidence="3 4" key="1">
    <citation type="journal article" date="2016" name="Nat. Commun.">
        <title>Thousands of microbial genomes shed light on interconnected biogeochemical processes in an aquifer system.</title>
        <authorList>
            <person name="Anantharaman K."/>
            <person name="Brown C.T."/>
            <person name="Hug L.A."/>
            <person name="Sharon I."/>
            <person name="Castelle C.J."/>
            <person name="Probst A.J."/>
            <person name="Thomas B.C."/>
            <person name="Singh A."/>
            <person name="Wilkins M.J."/>
            <person name="Karaoz U."/>
            <person name="Brodie E.L."/>
            <person name="Williams K.H."/>
            <person name="Hubbard S.S."/>
            <person name="Banfield J.F."/>
        </authorList>
    </citation>
    <scope>NUCLEOTIDE SEQUENCE [LARGE SCALE GENOMIC DNA]</scope>
</reference>
<dbReference type="PANTHER" id="PTHR43377:SF1">
    <property type="entry name" value="BILIVERDIN REDUCTASE A"/>
    <property type="match status" value="1"/>
</dbReference>
<name>A0A1F8EC90_9BACT</name>
<dbReference type="Pfam" id="PF22725">
    <property type="entry name" value="GFO_IDH_MocA_C3"/>
    <property type="match status" value="1"/>
</dbReference>
<evidence type="ECO:0000313" key="3">
    <source>
        <dbReference type="EMBL" id="OGM98207.1"/>
    </source>
</evidence>
<organism evidence="3 4">
    <name type="scientific">Candidatus Yanofskybacteria bacterium RIFCSPHIGHO2_01_FULL_41_21</name>
    <dbReference type="NCBI Taxonomy" id="1802660"/>
    <lineage>
        <taxon>Bacteria</taxon>
        <taxon>Candidatus Yanofskyibacteriota</taxon>
    </lineage>
</organism>
<dbReference type="InterPro" id="IPR000683">
    <property type="entry name" value="Gfo/Idh/MocA-like_OxRdtase_N"/>
</dbReference>
<sequence length="338" mass="38128">MSKHYHGVLWIGFGSFAKRLLPYVEEYPGVRIKTYFHPDREEAIKRFGSKASWDIDEAMADPEITTVFITTPNDLHSEFIKSALLARKHVFVEKPITAFYREAVQLLPTIRASKSVLAVGHHMRREATIRKAKDIISEGGIGRIVSVYANHSTGFAFNMDKTNWRFFSSRHREGPLLTVGVHLVEVLHYLLGLVDSVSAVIKNRSLRTDAPDSNAVLLSFKGGASAFLESNYSVLSESMFHIHGTEGTIYIDRGQLRLRVGRDVDRIPTVPCLIPLNPVNPFKEEIDEFFDVIEAKKSTPETGYQEAVNALAVIEACYRSSLKEKIVSMKSFRGYYSK</sequence>
<feature type="domain" description="Gfo/Idh/MocA-like oxidoreductase N-terminal" evidence="1">
    <location>
        <begin position="8"/>
        <end position="121"/>
    </location>
</feature>
<dbReference type="SUPFAM" id="SSF51735">
    <property type="entry name" value="NAD(P)-binding Rossmann-fold domains"/>
    <property type="match status" value="1"/>
</dbReference>
<dbReference type="STRING" id="1802660.A2735_00670"/>
<dbReference type="EMBL" id="MGJA01000003">
    <property type="protein sequence ID" value="OGM98207.1"/>
    <property type="molecule type" value="Genomic_DNA"/>
</dbReference>
<dbReference type="SUPFAM" id="SSF55347">
    <property type="entry name" value="Glyceraldehyde-3-phosphate dehydrogenase-like, C-terminal domain"/>
    <property type="match status" value="1"/>
</dbReference>
<dbReference type="InterPro" id="IPR051450">
    <property type="entry name" value="Gfo/Idh/MocA_Oxidoreductases"/>
</dbReference>
<evidence type="ECO:0000259" key="2">
    <source>
        <dbReference type="Pfam" id="PF22725"/>
    </source>
</evidence>
<gene>
    <name evidence="3" type="ORF">A2735_00670</name>
</gene>